<dbReference type="InterPro" id="IPR058240">
    <property type="entry name" value="rSAM_sf"/>
</dbReference>
<comment type="similarity">
    <text evidence="2 10">Belongs to the organic radical-activating enzymes family.</text>
</comment>
<comment type="function">
    <text evidence="1 10">Activation of pyruvate formate-lyase under anaerobic conditions by generation of an organic free radical, using S-adenosylmethionine and reduced flavodoxin as cosubstrates to produce 5'-deoxy-adenosine.</text>
</comment>
<keyword evidence="9 10" id="KW-0411">Iron-sulfur</keyword>
<keyword evidence="10" id="KW-0963">Cytoplasm</keyword>
<keyword evidence="4 10" id="KW-0004">4Fe-4S</keyword>
<evidence type="ECO:0000256" key="6">
    <source>
        <dbReference type="ARBA" id="ARBA00022723"/>
    </source>
</evidence>
<keyword evidence="8 10" id="KW-0408">Iron</keyword>
<reference evidence="12 13" key="1">
    <citation type="submission" date="2016-10" db="EMBL/GenBank/DDBJ databases">
        <authorList>
            <person name="de Groot N.N."/>
        </authorList>
    </citation>
    <scope>NUCLEOTIDE SEQUENCE [LARGE SCALE GENOMIC DNA]</scope>
    <source>
        <strain evidence="12 13">CGMCC 1.5012</strain>
    </source>
</reference>
<evidence type="ECO:0000256" key="7">
    <source>
        <dbReference type="ARBA" id="ARBA00023002"/>
    </source>
</evidence>
<dbReference type="PANTHER" id="PTHR30352">
    <property type="entry name" value="PYRUVATE FORMATE-LYASE-ACTIVATING ENZYME"/>
    <property type="match status" value="1"/>
</dbReference>
<keyword evidence="7 10" id="KW-0560">Oxidoreductase</keyword>
<dbReference type="EMBL" id="FNID01000001">
    <property type="protein sequence ID" value="SDM56048.1"/>
    <property type="molecule type" value="Genomic_DNA"/>
</dbReference>
<dbReference type="InterPro" id="IPR012838">
    <property type="entry name" value="PFL1_activating"/>
</dbReference>
<dbReference type="Pfam" id="PF04055">
    <property type="entry name" value="Radical_SAM"/>
    <property type="match status" value="1"/>
</dbReference>
<dbReference type="GO" id="GO:0051539">
    <property type="term" value="F:4 iron, 4 sulfur cluster binding"/>
    <property type="evidence" value="ECO:0007669"/>
    <property type="project" value="UniProtKB-UniRule"/>
</dbReference>
<dbReference type="InterPro" id="IPR007197">
    <property type="entry name" value="rSAM"/>
</dbReference>
<keyword evidence="12" id="KW-0456">Lyase</keyword>
<comment type="cofactor">
    <cofactor evidence="10">
        <name>[4Fe-4S] cluster</name>
        <dbReference type="ChEBI" id="CHEBI:49883"/>
    </cofactor>
    <text evidence="10">Binds 1 [4Fe-4S] cluster. The cluster is coordinated with 3 cysteines and an exchangeable S-adenosyl-L-methionine.</text>
</comment>
<dbReference type="NCBIfam" id="TIGR02493">
    <property type="entry name" value="PFLA"/>
    <property type="match status" value="1"/>
</dbReference>
<keyword evidence="12" id="KW-0670">Pyruvate</keyword>
<dbReference type="PANTHER" id="PTHR30352:SF5">
    <property type="entry name" value="PYRUVATE FORMATE-LYASE 1-ACTIVATING ENZYME"/>
    <property type="match status" value="1"/>
</dbReference>
<evidence type="ECO:0000259" key="11">
    <source>
        <dbReference type="PROSITE" id="PS51918"/>
    </source>
</evidence>
<dbReference type="AlphaFoldDB" id="A0A1G9U843"/>
<evidence type="ECO:0000256" key="8">
    <source>
        <dbReference type="ARBA" id="ARBA00023004"/>
    </source>
</evidence>
<dbReference type="SFLD" id="SFLDG01067">
    <property type="entry name" value="SPASM/twitch_domain_containing"/>
    <property type="match status" value="1"/>
</dbReference>
<dbReference type="GO" id="GO:0005737">
    <property type="term" value="C:cytoplasm"/>
    <property type="evidence" value="ECO:0007669"/>
    <property type="project" value="UniProtKB-SubCell"/>
</dbReference>
<comment type="subcellular location">
    <subcellularLocation>
        <location evidence="10">Cytoplasm</location>
    </subcellularLocation>
</comment>
<dbReference type="PROSITE" id="PS51918">
    <property type="entry name" value="RADICAL_SAM"/>
    <property type="match status" value="1"/>
</dbReference>
<dbReference type="InterPro" id="IPR001989">
    <property type="entry name" value="Radical_activat_CS"/>
</dbReference>
<dbReference type="Proteomes" id="UP000199182">
    <property type="component" value="Unassembled WGS sequence"/>
</dbReference>
<evidence type="ECO:0000256" key="4">
    <source>
        <dbReference type="ARBA" id="ARBA00022485"/>
    </source>
</evidence>
<evidence type="ECO:0000313" key="12">
    <source>
        <dbReference type="EMBL" id="SDM56048.1"/>
    </source>
</evidence>
<feature type="domain" description="Radical SAM core" evidence="11">
    <location>
        <begin position="14"/>
        <end position="237"/>
    </location>
</feature>
<evidence type="ECO:0000256" key="5">
    <source>
        <dbReference type="ARBA" id="ARBA00022691"/>
    </source>
</evidence>
<dbReference type="EC" id="1.97.1.4" evidence="10"/>
<protein>
    <recommendedName>
        <fullName evidence="3 10">Pyruvate formate-lyase-activating enzyme</fullName>
        <ecNumber evidence="10">1.97.1.4</ecNumber>
    </recommendedName>
</protein>
<evidence type="ECO:0000256" key="1">
    <source>
        <dbReference type="ARBA" id="ARBA00003141"/>
    </source>
</evidence>
<evidence type="ECO:0000256" key="3">
    <source>
        <dbReference type="ARBA" id="ARBA00021356"/>
    </source>
</evidence>
<dbReference type="RefSeq" id="WP_092637410.1">
    <property type="nucleotide sequence ID" value="NZ_FNID01000001.1"/>
</dbReference>
<dbReference type="InterPro" id="IPR013785">
    <property type="entry name" value="Aldolase_TIM"/>
</dbReference>
<proteinExistence type="inferred from homology"/>
<dbReference type="OrthoDB" id="9782387at2"/>
<gene>
    <name evidence="12" type="ORF">SAMN05192585_101109</name>
</gene>
<evidence type="ECO:0000256" key="2">
    <source>
        <dbReference type="ARBA" id="ARBA00009777"/>
    </source>
</evidence>
<evidence type="ECO:0000256" key="10">
    <source>
        <dbReference type="RuleBase" id="RU362053"/>
    </source>
</evidence>
<dbReference type="CDD" id="cd01335">
    <property type="entry name" value="Radical_SAM"/>
    <property type="match status" value="1"/>
</dbReference>
<sequence>MTGQVHSFQSMGTLDGPGVRFVVFLQGCPLRCAYCHNPDTWEPGGGMAITTDEVLARISRFIPYIQPGGGVTLSGGEPLVQAGFTAEILRGCKALNLHTALDTSGSVLTAEVIETAALADLILLDIKFTTEEDYRHYTGGSLQTVLKFMQAMRERRKPLWVRQVIVPGINDAEEHIRQLYELIKDYPFVQKVELLPFHKLCLEKYQALKLPFPLEQVPAARPERVKYLESLLKHMLG</sequence>
<dbReference type="GO" id="GO:0016829">
    <property type="term" value="F:lyase activity"/>
    <property type="evidence" value="ECO:0007669"/>
    <property type="project" value="UniProtKB-KW"/>
</dbReference>
<keyword evidence="5 10" id="KW-0949">S-adenosyl-L-methionine</keyword>
<dbReference type="Gene3D" id="3.20.20.70">
    <property type="entry name" value="Aldolase class I"/>
    <property type="match status" value="1"/>
</dbReference>
<evidence type="ECO:0000313" key="13">
    <source>
        <dbReference type="Proteomes" id="UP000199182"/>
    </source>
</evidence>
<dbReference type="PROSITE" id="PS01087">
    <property type="entry name" value="RADICAL_ACTIVATING"/>
    <property type="match status" value="1"/>
</dbReference>
<dbReference type="SFLD" id="SFLDS00029">
    <property type="entry name" value="Radical_SAM"/>
    <property type="match status" value="1"/>
</dbReference>
<evidence type="ECO:0000256" key="9">
    <source>
        <dbReference type="ARBA" id="ARBA00023014"/>
    </source>
</evidence>
<dbReference type="SFLD" id="SFLDG01066">
    <property type="entry name" value="organic_radical-activating_enz"/>
    <property type="match status" value="1"/>
</dbReference>
<keyword evidence="13" id="KW-1185">Reference proteome</keyword>
<name>A0A1G9U843_9FIRM</name>
<dbReference type="InterPro" id="IPR034457">
    <property type="entry name" value="Organic_radical-activating"/>
</dbReference>
<keyword evidence="6 10" id="KW-0479">Metal-binding</keyword>
<comment type="catalytic activity">
    <reaction evidence="10">
        <text>glycyl-[formate C-acetyltransferase] + reduced [flavodoxin] + S-adenosyl-L-methionine = glycin-2-yl radical-[formate C-acetyltransferase] + semiquinone [flavodoxin] + 5'-deoxyadenosine + L-methionine + H(+)</text>
        <dbReference type="Rhea" id="RHEA:19225"/>
        <dbReference type="Rhea" id="RHEA-COMP:10622"/>
        <dbReference type="Rhea" id="RHEA-COMP:12190"/>
        <dbReference type="Rhea" id="RHEA-COMP:12191"/>
        <dbReference type="Rhea" id="RHEA-COMP:14480"/>
        <dbReference type="ChEBI" id="CHEBI:15378"/>
        <dbReference type="ChEBI" id="CHEBI:17319"/>
        <dbReference type="ChEBI" id="CHEBI:29947"/>
        <dbReference type="ChEBI" id="CHEBI:32722"/>
        <dbReference type="ChEBI" id="CHEBI:57618"/>
        <dbReference type="ChEBI" id="CHEBI:57844"/>
        <dbReference type="ChEBI" id="CHEBI:59789"/>
        <dbReference type="ChEBI" id="CHEBI:140311"/>
        <dbReference type="EC" id="1.97.1.4"/>
    </reaction>
</comment>
<accession>A0A1G9U843</accession>
<dbReference type="STRING" id="258515.SAMN05192585_101109"/>
<dbReference type="SUPFAM" id="SSF102114">
    <property type="entry name" value="Radical SAM enzymes"/>
    <property type="match status" value="1"/>
</dbReference>
<dbReference type="GO" id="GO:0046872">
    <property type="term" value="F:metal ion binding"/>
    <property type="evidence" value="ECO:0007669"/>
    <property type="project" value="UniProtKB-UniRule"/>
</dbReference>
<organism evidence="12 13">
    <name type="scientific">Acetanaerobacterium elongatum</name>
    <dbReference type="NCBI Taxonomy" id="258515"/>
    <lineage>
        <taxon>Bacteria</taxon>
        <taxon>Bacillati</taxon>
        <taxon>Bacillota</taxon>
        <taxon>Clostridia</taxon>
        <taxon>Eubacteriales</taxon>
        <taxon>Oscillospiraceae</taxon>
        <taxon>Acetanaerobacterium</taxon>
    </lineage>
</organism>
<dbReference type="GO" id="GO:0043365">
    <property type="term" value="F:[formate-C-acetyltransferase]-activating enzyme activity"/>
    <property type="evidence" value="ECO:0007669"/>
    <property type="project" value="UniProtKB-UniRule"/>
</dbReference>